<dbReference type="EMBL" id="FQZO01000004">
    <property type="protein sequence ID" value="SHJ31401.1"/>
    <property type="molecule type" value="Genomic_DNA"/>
</dbReference>
<keyword evidence="2 9" id="KW-0378">Hydrolase</keyword>
<evidence type="ECO:0000256" key="2">
    <source>
        <dbReference type="ARBA" id="ARBA00022801"/>
    </source>
</evidence>
<dbReference type="GO" id="GO:0033202">
    <property type="term" value="C:DNA helicase complex"/>
    <property type="evidence" value="ECO:0007669"/>
    <property type="project" value="TreeGrafter"/>
</dbReference>
<keyword evidence="12" id="KW-1185">Reference proteome</keyword>
<protein>
    <recommendedName>
        <fullName evidence="7">DNA 3'-5' helicase</fullName>
        <ecNumber evidence="7">5.6.2.4</ecNumber>
    </recommendedName>
</protein>
<organism evidence="11 12">
    <name type="scientific">Clostridium amylolyticum</name>
    <dbReference type="NCBI Taxonomy" id="1121298"/>
    <lineage>
        <taxon>Bacteria</taxon>
        <taxon>Bacillati</taxon>
        <taxon>Bacillota</taxon>
        <taxon>Clostridia</taxon>
        <taxon>Eubacteriales</taxon>
        <taxon>Clostridiaceae</taxon>
        <taxon>Clostridium</taxon>
    </lineage>
</organism>
<keyword evidence="5" id="KW-0413">Isomerase</keyword>
<comment type="catalytic activity">
    <reaction evidence="6">
        <text>Couples ATP hydrolysis with the unwinding of duplex DNA by translocating in the 3'-5' direction.</text>
        <dbReference type="EC" id="5.6.2.4"/>
    </reaction>
</comment>
<dbReference type="Pfam" id="PF13245">
    <property type="entry name" value="AAA_19"/>
    <property type="match status" value="1"/>
</dbReference>
<dbReference type="Gene3D" id="3.40.50.300">
    <property type="entry name" value="P-loop containing nucleotide triphosphate hydrolases"/>
    <property type="match status" value="2"/>
</dbReference>
<keyword evidence="3 9" id="KW-0347">Helicase</keyword>
<evidence type="ECO:0000256" key="4">
    <source>
        <dbReference type="ARBA" id="ARBA00022840"/>
    </source>
</evidence>
<evidence type="ECO:0000256" key="1">
    <source>
        <dbReference type="ARBA" id="ARBA00022741"/>
    </source>
</evidence>
<dbReference type="OrthoDB" id="9765670at2"/>
<dbReference type="PANTHER" id="PTHR11070">
    <property type="entry name" value="UVRD / RECB / PCRA DNA HELICASE FAMILY MEMBER"/>
    <property type="match status" value="1"/>
</dbReference>
<feature type="binding site" evidence="9">
    <location>
        <begin position="10"/>
        <end position="17"/>
    </location>
    <ligand>
        <name>ATP</name>
        <dbReference type="ChEBI" id="CHEBI:30616"/>
    </ligand>
</feature>
<name>A0A1M6IAA1_9CLOT</name>
<feature type="domain" description="UvrD-like helicase ATP-binding" evidence="10">
    <location>
        <begin position="1"/>
        <end position="233"/>
    </location>
</feature>
<dbReference type="InterPro" id="IPR027417">
    <property type="entry name" value="P-loop_NTPase"/>
</dbReference>
<accession>A0A1M6IAA1</accession>
<dbReference type="AlphaFoldDB" id="A0A1M6IAA1"/>
<dbReference type="InterPro" id="IPR014017">
    <property type="entry name" value="DNA_helicase_UvrD-like_C"/>
</dbReference>
<keyword evidence="4 9" id="KW-0067">ATP-binding</keyword>
<dbReference type="GO" id="GO:0043138">
    <property type="term" value="F:3'-5' DNA helicase activity"/>
    <property type="evidence" value="ECO:0007669"/>
    <property type="project" value="UniProtKB-EC"/>
</dbReference>
<dbReference type="Pfam" id="PF13361">
    <property type="entry name" value="UvrD_C"/>
    <property type="match status" value="1"/>
</dbReference>
<evidence type="ECO:0000313" key="12">
    <source>
        <dbReference type="Proteomes" id="UP000184080"/>
    </source>
</evidence>
<keyword evidence="1 9" id="KW-0547">Nucleotide-binding</keyword>
<dbReference type="GO" id="GO:0005829">
    <property type="term" value="C:cytosol"/>
    <property type="evidence" value="ECO:0007669"/>
    <property type="project" value="TreeGrafter"/>
</dbReference>
<evidence type="ECO:0000256" key="8">
    <source>
        <dbReference type="ARBA" id="ARBA00048988"/>
    </source>
</evidence>
<dbReference type="PANTHER" id="PTHR11070:SF2">
    <property type="entry name" value="ATP-DEPENDENT DNA HELICASE SRS2"/>
    <property type="match status" value="1"/>
</dbReference>
<dbReference type="GO" id="GO:0003677">
    <property type="term" value="F:DNA binding"/>
    <property type="evidence" value="ECO:0007669"/>
    <property type="project" value="InterPro"/>
</dbReference>
<dbReference type="GO" id="GO:0016887">
    <property type="term" value="F:ATP hydrolysis activity"/>
    <property type="evidence" value="ECO:0007669"/>
    <property type="project" value="RHEA"/>
</dbReference>
<evidence type="ECO:0000256" key="9">
    <source>
        <dbReference type="PROSITE-ProRule" id="PRU00560"/>
    </source>
</evidence>
<comment type="catalytic activity">
    <reaction evidence="8">
        <text>ATP + H2O = ADP + phosphate + H(+)</text>
        <dbReference type="Rhea" id="RHEA:13065"/>
        <dbReference type="ChEBI" id="CHEBI:15377"/>
        <dbReference type="ChEBI" id="CHEBI:15378"/>
        <dbReference type="ChEBI" id="CHEBI:30616"/>
        <dbReference type="ChEBI" id="CHEBI:43474"/>
        <dbReference type="ChEBI" id="CHEBI:456216"/>
        <dbReference type="EC" id="5.6.2.4"/>
    </reaction>
</comment>
<dbReference type="SUPFAM" id="SSF52540">
    <property type="entry name" value="P-loop containing nucleoside triphosphate hydrolases"/>
    <property type="match status" value="1"/>
</dbReference>
<dbReference type="EC" id="5.6.2.4" evidence="7"/>
<evidence type="ECO:0000256" key="5">
    <source>
        <dbReference type="ARBA" id="ARBA00023235"/>
    </source>
</evidence>
<gene>
    <name evidence="11" type="ORF">SAMN05444401_2715</name>
</gene>
<evidence type="ECO:0000313" key="11">
    <source>
        <dbReference type="EMBL" id="SHJ31401.1"/>
    </source>
</evidence>
<evidence type="ECO:0000256" key="6">
    <source>
        <dbReference type="ARBA" id="ARBA00034617"/>
    </source>
</evidence>
<dbReference type="InterPro" id="IPR014016">
    <property type="entry name" value="UvrD-like_ATP-bd"/>
</dbReference>
<evidence type="ECO:0000256" key="3">
    <source>
        <dbReference type="ARBA" id="ARBA00022806"/>
    </source>
</evidence>
<dbReference type="GO" id="GO:0005524">
    <property type="term" value="F:ATP binding"/>
    <property type="evidence" value="ECO:0007669"/>
    <property type="project" value="UniProtKB-UniRule"/>
</dbReference>
<dbReference type="STRING" id="1121298.SAMN05444401_2715"/>
<dbReference type="Proteomes" id="UP000184080">
    <property type="component" value="Unassembled WGS sequence"/>
</dbReference>
<evidence type="ECO:0000256" key="7">
    <source>
        <dbReference type="ARBA" id="ARBA00034808"/>
    </source>
</evidence>
<sequence>MELRKELIIAAAGSGKTTELVRNVLHAIESVNSTRVIAVITYTNSATEELIKRLEEVVSIPSNVFIGTIHSFLLSYLIKPFAKSKGLIEDDIIVNDINLNLNAKGKDYYIMKNRVLSSLSKKGILTYDQIATVSNKLLSDPIVKERFCNRISYVLVDEFQDATKQQFDILETLRKGKKTNVILVGDPEQKIMSFASKEKKRNRKGDLKQHPIISLQEKKSYKVVKLENNYRSSKTIVNFLNNFHCNIKQVYRCEKITSMNEVTFIDLSDIDEIVEKFNLLCLEKKFLASSPKTKFFLSYQNNKFKGSVSNIRKNEDYSKCLCITMDLIKSLYNKSKSEIMDEFNITIIEFRKKCIELIDYFRKNINNIEYWGKEVEVKFGDFNNYQKSIKECSIDNNEIINKYYNVVSGIFISTKENIDKCREYCLTIHKAKGLEADAVLVLARNEDELRKWLECDRNKRIDEVSDSCHLGYVAFSRAKEFLCIACENAIGEDTKQILNNLGVIVCT</sequence>
<reference evidence="11 12" key="1">
    <citation type="submission" date="2016-11" db="EMBL/GenBank/DDBJ databases">
        <authorList>
            <person name="Jaros S."/>
            <person name="Januszkiewicz K."/>
            <person name="Wedrychowicz H."/>
        </authorList>
    </citation>
    <scope>NUCLEOTIDE SEQUENCE [LARGE SCALE GENOMIC DNA]</scope>
    <source>
        <strain evidence="11 12">DSM 21864</strain>
    </source>
</reference>
<dbReference type="InterPro" id="IPR000212">
    <property type="entry name" value="DNA_helicase_UvrD/REP"/>
</dbReference>
<evidence type="ECO:0000259" key="10">
    <source>
        <dbReference type="PROSITE" id="PS51198"/>
    </source>
</evidence>
<dbReference type="PROSITE" id="PS51198">
    <property type="entry name" value="UVRD_HELICASE_ATP_BIND"/>
    <property type="match status" value="1"/>
</dbReference>
<dbReference type="RefSeq" id="WP_073007583.1">
    <property type="nucleotide sequence ID" value="NZ_FQZO01000004.1"/>
</dbReference>
<dbReference type="GO" id="GO:0000725">
    <property type="term" value="P:recombinational repair"/>
    <property type="evidence" value="ECO:0007669"/>
    <property type="project" value="TreeGrafter"/>
</dbReference>
<proteinExistence type="predicted"/>